<keyword evidence="3" id="KW-1185">Reference proteome</keyword>
<proteinExistence type="predicted"/>
<dbReference type="AlphaFoldDB" id="A0A9W7DSK3"/>
<feature type="compositionally biased region" description="Polar residues" evidence="1">
    <location>
        <begin position="29"/>
        <end position="39"/>
    </location>
</feature>
<name>A0A9W7DSK3_9STRA</name>
<feature type="region of interest" description="Disordered" evidence="1">
    <location>
        <begin position="1"/>
        <end position="39"/>
    </location>
</feature>
<gene>
    <name evidence="2" type="ORF">TrRE_jg5218</name>
</gene>
<protein>
    <submittedName>
        <fullName evidence="2">Uncharacterized protein</fullName>
    </submittedName>
</protein>
<dbReference type="EMBL" id="BRXZ01000774">
    <property type="protein sequence ID" value="GMH53568.1"/>
    <property type="molecule type" value="Genomic_DNA"/>
</dbReference>
<sequence length="279" mass="29292">MSFLGIKKKRSKKGDGDSVSTKGGKGSDESTVTSGLTEGTSKGRTVITCAILLMEAPSSASTSSTPAGRKKFEVLQVSFTQDATIRSVLQNVKLQSSHNKDSLAAACVGLCRPEGGEFLKALLQSMEIQKTIESPADDGAKSPDIVAPLSPSYVVYAGPKKSETESKYVRTSVFVPQTSPDDDLPPTIDSTGSTLEVLDDTRYDAPPSSPVGSLSDFFSKGLSSPQPGVGSPMSRVAILATAFLLATSLLTLLLNNRMEVSDLDHATLTPGSTLTHISF</sequence>
<evidence type="ECO:0000313" key="2">
    <source>
        <dbReference type="EMBL" id="GMH53568.1"/>
    </source>
</evidence>
<accession>A0A9W7DSK3</accession>
<reference evidence="2" key="1">
    <citation type="submission" date="2022-07" db="EMBL/GenBank/DDBJ databases">
        <title>Genome analysis of Parmales, a sister group of diatoms, reveals the evolutionary specialization of diatoms from phago-mixotrophs to photoautotrophs.</title>
        <authorList>
            <person name="Ban H."/>
            <person name="Sato S."/>
            <person name="Yoshikawa S."/>
            <person name="Kazumasa Y."/>
            <person name="Nakamura Y."/>
            <person name="Ichinomiya M."/>
            <person name="Saitoh K."/>
            <person name="Sato N."/>
            <person name="Blanc-Mathieu R."/>
            <person name="Endo H."/>
            <person name="Kuwata A."/>
            <person name="Ogata H."/>
        </authorList>
    </citation>
    <scope>NUCLEOTIDE SEQUENCE</scope>
</reference>
<evidence type="ECO:0000256" key="1">
    <source>
        <dbReference type="SAM" id="MobiDB-lite"/>
    </source>
</evidence>
<evidence type="ECO:0000313" key="3">
    <source>
        <dbReference type="Proteomes" id="UP001165082"/>
    </source>
</evidence>
<feature type="non-terminal residue" evidence="2">
    <location>
        <position position="279"/>
    </location>
</feature>
<comment type="caution">
    <text evidence="2">The sequence shown here is derived from an EMBL/GenBank/DDBJ whole genome shotgun (WGS) entry which is preliminary data.</text>
</comment>
<feature type="compositionally biased region" description="Basic residues" evidence="1">
    <location>
        <begin position="1"/>
        <end position="12"/>
    </location>
</feature>
<organism evidence="2 3">
    <name type="scientific">Triparma retinervis</name>
    <dbReference type="NCBI Taxonomy" id="2557542"/>
    <lineage>
        <taxon>Eukaryota</taxon>
        <taxon>Sar</taxon>
        <taxon>Stramenopiles</taxon>
        <taxon>Ochrophyta</taxon>
        <taxon>Bolidophyceae</taxon>
        <taxon>Parmales</taxon>
        <taxon>Triparmaceae</taxon>
        <taxon>Triparma</taxon>
    </lineage>
</organism>
<dbReference type="OrthoDB" id="198030at2759"/>
<dbReference type="Proteomes" id="UP001165082">
    <property type="component" value="Unassembled WGS sequence"/>
</dbReference>